<dbReference type="Pfam" id="PF02397">
    <property type="entry name" value="Bac_transf"/>
    <property type="match status" value="1"/>
</dbReference>
<evidence type="ECO:0000256" key="4">
    <source>
        <dbReference type="ARBA" id="ARBA00022692"/>
    </source>
</evidence>
<feature type="transmembrane region" description="Helical" evidence="7">
    <location>
        <begin position="94"/>
        <end position="113"/>
    </location>
</feature>
<dbReference type="Gene3D" id="3.40.50.720">
    <property type="entry name" value="NAD(P)-binding Rossmann-like Domain"/>
    <property type="match status" value="1"/>
</dbReference>
<dbReference type="PANTHER" id="PTHR30576:SF10">
    <property type="entry name" value="SLL5057 PROTEIN"/>
    <property type="match status" value="1"/>
</dbReference>
<keyword evidence="6 7" id="KW-0472">Membrane</keyword>
<feature type="transmembrane region" description="Helical" evidence="7">
    <location>
        <begin position="50"/>
        <end position="73"/>
    </location>
</feature>
<feature type="transmembrane region" description="Helical" evidence="7">
    <location>
        <begin position="7"/>
        <end position="30"/>
    </location>
</feature>
<evidence type="ECO:0000256" key="2">
    <source>
        <dbReference type="ARBA" id="ARBA00006464"/>
    </source>
</evidence>
<evidence type="ECO:0000256" key="3">
    <source>
        <dbReference type="ARBA" id="ARBA00022679"/>
    </source>
</evidence>
<evidence type="ECO:0000256" key="5">
    <source>
        <dbReference type="ARBA" id="ARBA00022989"/>
    </source>
</evidence>
<evidence type="ECO:0000313" key="10">
    <source>
        <dbReference type="Proteomes" id="UP000515312"/>
    </source>
</evidence>
<sequence length="478" mass="54680">MNDHHRLIIGLLKVFDLVLVVLAFALTTISRVKAEHTVTLGEFLSMRAKISNLAIILFAVVVCHVIFTMYGLYQSRRLTGRKSEALDLLRATTTYIPFFLALSVVFSIRMITIAFLAEFWVLTTCFLVASRFILRIVGDHVRTQGRDQRHMLILGTNGRAIEFARRILVSRERGYRLLGFVDDDWPGLDALKRVGFSVVSDYTGLEEYLRRNVVDEVAIYLPLGSYYKHCSHVANLCQQHGITMRIHADIFGVKSTRWRPEDFEGDQYIATYTSASELWPRTLKRVFDIVVASLALVALLPVFALTAVAVKLSSPGPIFFRQQRIGLNKRRFKMLKFRSMVHHAEALMPALEKWNEASGPVFKIRNDPRITPVGQLLRRSSIDELPQLLNVLAGDMSLVGPRPLPVRDFDGFHEDWQRRRFSVKPGITCLWQVQGRSDLSFERWMELDLKYLDEWSLWLDLKILTRTVPAVFRGAGAA</sequence>
<dbReference type="InterPro" id="IPR017475">
    <property type="entry name" value="EPS_sugar_tfrase"/>
</dbReference>
<keyword evidence="3 9" id="KW-0808">Transferase</keyword>
<dbReference type="GO" id="GO:0016780">
    <property type="term" value="F:phosphotransferase activity, for other substituted phosphate groups"/>
    <property type="evidence" value="ECO:0007669"/>
    <property type="project" value="TreeGrafter"/>
</dbReference>
<dbReference type="PANTHER" id="PTHR30576">
    <property type="entry name" value="COLANIC BIOSYNTHESIS UDP-GLUCOSE LIPID CARRIER TRANSFERASE"/>
    <property type="match status" value="1"/>
</dbReference>
<reference evidence="9 10" key="1">
    <citation type="submission" date="2020-08" db="EMBL/GenBank/DDBJ databases">
        <title>Edaphobacter telluris sp. nov. and Acidobacterium dinghuensis sp. nov., two acidobacteria isolated from forest soil.</title>
        <authorList>
            <person name="Fu J."/>
            <person name="Qiu L."/>
        </authorList>
    </citation>
    <scope>NUCLEOTIDE SEQUENCE [LARGE SCALE GENOMIC DNA]</scope>
    <source>
        <strain evidence="9">4Y35</strain>
    </source>
</reference>
<evidence type="ECO:0000259" key="8">
    <source>
        <dbReference type="Pfam" id="PF02397"/>
    </source>
</evidence>
<dbReference type="Proteomes" id="UP000515312">
    <property type="component" value="Chromosome"/>
</dbReference>
<gene>
    <name evidence="9" type="ORF">H7849_03530</name>
</gene>
<dbReference type="KEGG" id="adin:H7849_03530"/>
<feature type="transmembrane region" description="Helical" evidence="7">
    <location>
        <begin position="286"/>
        <end position="310"/>
    </location>
</feature>
<dbReference type="EMBL" id="CP060394">
    <property type="protein sequence ID" value="QNI33060.1"/>
    <property type="molecule type" value="Genomic_DNA"/>
</dbReference>
<keyword evidence="4 7" id="KW-0812">Transmembrane</keyword>
<evidence type="ECO:0000313" key="9">
    <source>
        <dbReference type="EMBL" id="QNI33060.1"/>
    </source>
</evidence>
<proteinExistence type="inferred from homology"/>
<dbReference type="NCBIfam" id="TIGR03025">
    <property type="entry name" value="EPS_sugtrans"/>
    <property type="match status" value="1"/>
</dbReference>
<feature type="domain" description="Bacterial sugar transferase" evidence="8">
    <location>
        <begin position="284"/>
        <end position="472"/>
    </location>
</feature>
<keyword evidence="10" id="KW-1185">Reference proteome</keyword>
<keyword evidence="5 7" id="KW-1133">Transmembrane helix</keyword>
<accession>A0A7G8BKJ0</accession>
<name>A0A7G8BKJ0_9BACT</name>
<evidence type="ECO:0000256" key="6">
    <source>
        <dbReference type="ARBA" id="ARBA00023136"/>
    </source>
</evidence>
<dbReference type="InterPro" id="IPR003362">
    <property type="entry name" value="Bact_transf"/>
</dbReference>
<dbReference type="AlphaFoldDB" id="A0A7G8BKJ0"/>
<comment type="similarity">
    <text evidence="2">Belongs to the bacterial sugar transferase family.</text>
</comment>
<evidence type="ECO:0000256" key="1">
    <source>
        <dbReference type="ARBA" id="ARBA00004141"/>
    </source>
</evidence>
<feature type="transmembrane region" description="Helical" evidence="7">
    <location>
        <begin position="119"/>
        <end position="138"/>
    </location>
</feature>
<comment type="subcellular location">
    <subcellularLocation>
        <location evidence="1">Membrane</location>
        <topology evidence="1">Multi-pass membrane protein</topology>
    </subcellularLocation>
</comment>
<protein>
    <submittedName>
        <fullName evidence="9">Sugar transferase</fullName>
    </submittedName>
</protein>
<dbReference type="Pfam" id="PF13727">
    <property type="entry name" value="CoA_binding_3"/>
    <property type="match status" value="1"/>
</dbReference>
<organism evidence="9 10">
    <name type="scientific">Alloacidobacterium dinghuense</name>
    <dbReference type="NCBI Taxonomy" id="2763107"/>
    <lineage>
        <taxon>Bacteria</taxon>
        <taxon>Pseudomonadati</taxon>
        <taxon>Acidobacteriota</taxon>
        <taxon>Terriglobia</taxon>
        <taxon>Terriglobales</taxon>
        <taxon>Acidobacteriaceae</taxon>
        <taxon>Alloacidobacterium</taxon>
    </lineage>
</organism>
<dbReference type="GO" id="GO:0016020">
    <property type="term" value="C:membrane"/>
    <property type="evidence" value="ECO:0007669"/>
    <property type="project" value="UniProtKB-SubCell"/>
</dbReference>
<dbReference type="RefSeq" id="WP_186744183.1">
    <property type="nucleotide sequence ID" value="NZ_CP060394.1"/>
</dbReference>
<evidence type="ECO:0000256" key="7">
    <source>
        <dbReference type="SAM" id="Phobius"/>
    </source>
</evidence>